<dbReference type="Proteomes" id="UP000659654">
    <property type="component" value="Unassembled WGS sequence"/>
</dbReference>
<dbReference type="AlphaFoldDB" id="A0A1I7RY05"/>
<accession>A0A1I7RY05</accession>
<evidence type="ECO:0000313" key="5">
    <source>
        <dbReference type="EMBL" id="CAG9085153.1"/>
    </source>
</evidence>
<dbReference type="HAMAP" id="MF_00376">
    <property type="entry name" value="Dephospho_CoA_kinase"/>
    <property type="match status" value="1"/>
</dbReference>
<evidence type="ECO:0000256" key="1">
    <source>
        <dbReference type="ARBA" id="ARBA00022741"/>
    </source>
</evidence>
<reference evidence="5" key="2">
    <citation type="submission" date="2020-08" db="EMBL/GenBank/DDBJ databases">
        <authorList>
            <person name="Kikuchi T."/>
        </authorList>
    </citation>
    <scope>NUCLEOTIDE SEQUENCE</scope>
    <source>
        <strain evidence="4">Ka4C1</strain>
    </source>
</reference>
<proteinExistence type="inferred from homology"/>
<dbReference type="NCBIfam" id="TIGR00152">
    <property type="entry name" value="dephospho-CoA kinase"/>
    <property type="match status" value="1"/>
</dbReference>
<name>A0A1I7RY05_BURXY</name>
<dbReference type="GO" id="GO:0005524">
    <property type="term" value="F:ATP binding"/>
    <property type="evidence" value="ECO:0007669"/>
    <property type="project" value="UniProtKB-KW"/>
</dbReference>
<evidence type="ECO:0000313" key="7">
    <source>
        <dbReference type="Proteomes" id="UP000659654"/>
    </source>
</evidence>
<dbReference type="FunFam" id="3.40.50.620:FF:000089">
    <property type="entry name" value="Bifunctional coenzyme A synthase"/>
    <property type="match status" value="1"/>
</dbReference>
<dbReference type="PANTHER" id="PTHR10695:SF46">
    <property type="entry name" value="BIFUNCTIONAL COENZYME A SYNTHASE-RELATED"/>
    <property type="match status" value="1"/>
</dbReference>
<gene>
    <name evidence="4" type="ORF">BXYJ_LOCUS1615</name>
</gene>
<evidence type="ECO:0000259" key="3">
    <source>
        <dbReference type="Pfam" id="PF01467"/>
    </source>
</evidence>
<dbReference type="SUPFAM" id="SSF52540">
    <property type="entry name" value="P-loop containing nucleoside triphosphate hydrolases"/>
    <property type="match status" value="1"/>
</dbReference>
<dbReference type="SUPFAM" id="SSF52374">
    <property type="entry name" value="Nucleotidylyl transferase"/>
    <property type="match status" value="1"/>
</dbReference>
<protein>
    <submittedName>
        <fullName evidence="4">(pine wood nematode) hypothetical protein</fullName>
    </submittedName>
    <submittedName>
        <fullName evidence="8">CTP_transf_like domain-containing protein</fullName>
    </submittedName>
</protein>
<dbReference type="InterPro" id="IPR001977">
    <property type="entry name" value="Depp_CoAkinase"/>
</dbReference>
<feature type="domain" description="Cytidyltransferase-like" evidence="3">
    <location>
        <begin position="102"/>
        <end position="223"/>
    </location>
</feature>
<evidence type="ECO:0000313" key="4">
    <source>
        <dbReference type="EMBL" id="CAD5209798.1"/>
    </source>
</evidence>
<dbReference type="CDD" id="cd02164">
    <property type="entry name" value="PPAT_CoAS"/>
    <property type="match status" value="1"/>
</dbReference>
<dbReference type="PANTHER" id="PTHR10695">
    <property type="entry name" value="DEPHOSPHO-COA KINASE-RELATED"/>
    <property type="match status" value="1"/>
</dbReference>
<sequence>MKERLTLVLRHPIRDKIIDALKSVSPQVRDKLYVLFNPQPSSEEYLHIVPTFYAVASQYCPSIDVRLLLGKKEWNGSYILHDGLTEEDLGFTPLVNRYKNVVLGGTFDRIHNGHKVLLSSAILLASGRITCGVTNGDMIKSKKLWELIEPVQQRIENVKEFISEVSTGLELNVVPILDPFGPSIVEKDLECIVVSKETRKGGDAVNKRRIEKGLSELDVYEISLIDGEDKLMNEIKLSSSARRRQILGHLLRPPLKPEIDVGDKFVIGLTGGICSGKTHISAFLQKNGCFVIDCDKVGHEVMNDSEDVRNGIKAAFGEEMVKGDAVDRRALGAYVFKDKSRLEKLQEIMWPVMAERVVKGIRTATKKVVVVDAAVLFEAKWDRFVHEIWTAMVPMELVIERVMNRDKLTKELAEDRIKSQMKTEDRVKRSHVVLCSQWEYEETERQVLLALERVKKHAV</sequence>
<dbReference type="Pfam" id="PF01121">
    <property type="entry name" value="CoaE"/>
    <property type="match status" value="1"/>
</dbReference>
<dbReference type="Proteomes" id="UP000582659">
    <property type="component" value="Unassembled WGS sequence"/>
</dbReference>
<evidence type="ECO:0000313" key="8">
    <source>
        <dbReference type="WBParaSite" id="BXY_0562200.1"/>
    </source>
</evidence>
<dbReference type="Proteomes" id="UP000095284">
    <property type="component" value="Unplaced"/>
</dbReference>
<dbReference type="WBParaSite" id="BXY_0562200.1">
    <property type="protein sequence ID" value="BXY_0562200.1"/>
    <property type="gene ID" value="BXY_0562200"/>
</dbReference>
<dbReference type="CDD" id="cd02022">
    <property type="entry name" value="DPCK"/>
    <property type="match status" value="1"/>
</dbReference>
<dbReference type="EMBL" id="CAJFDI010000001">
    <property type="protein sequence ID" value="CAD5209798.1"/>
    <property type="molecule type" value="Genomic_DNA"/>
</dbReference>
<dbReference type="GO" id="GO:0015937">
    <property type="term" value="P:coenzyme A biosynthetic process"/>
    <property type="evidence" value="ECO:0007669"/>
    <property type="project" value="InterPro"/>
</dbReference>
<dbReference type="OrthoDB" id="330671at2759"/>
<keyword evidence="7" id="KW-1185">Reference proteome</keyword>
<dbReference type="InterPro" id="IPR004821">
    <property type="entry name" value="Cyt_trans-like"/>
</dbReference>
<keyword evidence="2" id="KW-0067">ATP-binding</keyword>
<evidence type="ECO:0000256" key="2">
    <source>
        <dbReference type="ARBA" id="ARBA00022840"/>
    </source>
</evidence>
<dbReference type="Gene3D" id="3.40.50.620">
    <property type="entry name" value="HUPs"/>
    <property type="match status" value="1"/>
</dbReference>
<dbReference type="eggNOG" id="KOG3220">
    <property type="taxonomic scope" value="Eukaryota"/>
</dbReference>
<dbReference type="NCBIfam" id="NF001985">
    <property type="entry name" value="PRK00777.1"/>
    <property type="match status" value="1"/>
</dbReference>
<dbReference type="SMR" id="A0A1I7RY05"/>
<dbReference type="PROSITE" id="PS51219">
    <property type="entry name" value="DPCK"/>
    <property type="match status" value="1"/>
</dbReference>
<evidence type="ECO:0000313" key="6">
    <source>
        <dbReference type="Proteomes" id="UP000095284"/>
    </source>
</evidence>
<dbReference type="GO" id="GO:0004140">
    <property type="term" value="F:dephospho-CoA kinase activity"/>
    <property type="evidence" value="ECO:0007669"/>
    <property type="project" value="InterPro"/>
</dbReference>
<dbReference type="InterPro" id="IPR027417">
    <property type="entry name" value="P-loop_NTPase"/>
</dbReference>
<dbReference type="Pfam" id="PF01467">
    <property type="entry name" value="CTP_transf_like"/>
    <property type="match status" value="1"/>
</dbReference>
<dbReference type="Gene3D" id="3.40.50.300">
    <property type="entry name" value="P-loop containing nucleotide triphosphate hydrolases"/>
    <property type="match status" value="1"/>
</dbReference>
<keyword evidence="1" id="KW-0547">Nucleotide-binding</keyword>
<organism evidence="6 8">
    <name type="scientific">Bursaphelenchus xylophilus</name>
    <name type="common">Pinewood nematode worm</name>
    <name type="synonym">Aphelenchoides xylophilus</name>
    <dbReference type="NCBI Taxonomy" id="6326"/>
    <lineage>
        <taxon>Eukaryota</taxon>
        <taxon>Metazoa</taxon>
        <taxon>Ecdysozoa</taxon>
        <taxon>Nematoda</taxon>
        <taxon>Chromadorea</taxon>
        <taxon>Rhabditida</taxon>
        <taxon>Tylenchina</taxon>
        <taxon>Tylenchomorpha</taxon>
        <taxon>Aphelenchoidea</taxon>
        <taxon>Aphelenchoididae</taxon>
        <taxon>Bursaphelenchus</taxon>
    </lineage>
</organism>
<dbReference type="EMBL" id="CAJFCV020000001">
    <property type="protein sequence ID" value="CAG9085153.1"/>
    <property type="molecule type" value="Genomic_DNA"/>
</dbReference>
<reference evidence="8" key="1">
    <citation type="submission" date="2016-11" db="UniProtKB">
        <authorList>
            <consortium name="WormBaseParasite"/>
        </authorList>
    </citation>
    <scope>IDENTIFICATION</scope>
</reference>
<dbReference type="eggNOG" id="KOG3351">
    <property type="taxonomic scope" value="Eukaryota"/>
</dbReference>
<dbReference type="InterPro" id="IPR014729">
    <property type="entry name" value="Rossmann-like_a/b/a_fold"/>
</dbReference>